<reference evidence="2" key="1">
    <citation type="submission" date="2006-10" db="EMBL/GenBank/DDBJ databases">
        <authorList>
            <person name="Amadeo P."/>
            <person name="Zhao Q."/>
            <person name="Wortman J."/>
            <person name="Fraser-Liggett C."/>
            <person name="Carlton J."/>
        </authorList>
    </citation>
    <scope>NUCLEOTIDE SEQUENCE</scope>
    <source>
        <strain evidence="2">G3</strain>
    </source>
</reference>
<dbReference type="Gene3D" id="3.40.50.1820">
    <property type="entry name" value="alpha/beta hydrolase"/>
    <property type="match status" value="1"/>
</dbReference>
<feature type="domain" description="AB hydrolase-1" evidence="1">
    <location>
        <begin position="49"/>
        <end position="160"/>
    </location>
</feature>
<dbReference type="Pfam" id="PF00561">
    <property type="entry name" value="Abhydrolase_1"/>
    <property type="match status" value="1"/>
</dbReference>
<dbReference type="STRING" id="5722.A2FYU4"/>
<dbReference type="AlphaFoldDB" id="A2FYU4"/>
<sequence length="266" mass="29913">MENIRLRYFNEKENSYKSQVHYGNNSANAKIIESQGSKIYYEVNGNGKPIVILHGGIVGSIGEMGGLIDNLSSSNKIIAIATRGHGKSEIGTVEQTYEVKAIDVKNVIENETNEKVKIIGFSDGAYTGLFLSAMFPDKVEKLIAIGAGTWKAKSKQFPAFEIFRSLDTKYWDEQMLIRPEPDRINQWYDSITTYYANLEVGEKIFGKVESPTLLMAGDKDQNTPLQTVVEAYKMMKNAQLSIIPDSGHEVVSQRFQEIWPIIKKFL</sequence>
<dbReference type="PANTHER" id="PTHR46331:SF2">
    <property type="entry name" value="VALACYCLOVIR HYDROLASE"/>
    <property type="match status" value="1"/>
</dbReference>
<dbReference type="SMR" id="A2FYU4"/>
<dbReference type="EMBL" id="DS114153">
    <property type="protein sequence ID" value="EAX89927.1"/>
    <property type="molecule type" value="Genomic_DNA"/>
</dbReference>
<dbReference type="VEuPathDB" id="TrichDB:TVAGG3_0644310"/>
<dbReference type="eggNOG" id="KOG2984">
    <property type="taxonomic scope" value="Eukaryota"/>
</dbReference>
<dbReference type="PANTHER" id="PTHR46331">
    <property type="entry name" value="VALACYCLOVIR HYDROLASE"/>
    <property type="match status" value="1"/>
</dbReference>
<evidence type="ECO:0000259" key="1">
    <source>
        <dbReference type="Pfam" id="PF00561"/>
    </source>
</evidence>
<organism evidence="2 3">
    <name type="scientific">Trichomonas vaginalis (strain ATCC PRA-98 / G3)</name>
    <dbReference type="NCBI Taxonomy" id="412133"/>
    <lineage>
        <taxon>Eukaryota</taxon>
        <taxon>Metamonada</taxon>
        <taxon>Parabasalia</taxon>
        <taxon>Trichomonadida</taxon>
        <taxon>Trichomonadidae</taxon>
        <taxon>Trichomonas</taxon>
    </lineage>
</organism>
<proteinExistence type="predicted"/>
<name>A2FYU4_TRIV3</name>
<dbReference type="InterPro" id="IPR029058">
    <property type="entry name" value="AB_hydrolase_fold"/>
</dbReference>
<evidence type="ECO:0000313" key="3">
    <source>
        <dbReference type="Proteomes" id="UP000001542"/>
    </source>
</evidence>
<dbReference type="OMA" id="AGWMREN"/>
<dbReference type="SUPFAM" id="SSF53474">
    <property type="entry name" value="alpha/beta-Hydrolases"/>
    <property type="match status" value="1"/>
</dbReference>
<dbReference type="InterPro" id="IPR000073">
    <property type="entry name" value="AB_hydrolase_1"/>
</dbReference>
<dbReference type="VEuPathDB" id="TrichDB:TVAG_072730"/>
<evidence type="ECO:0000313" key="2">
    <source>
        <dbReference type="EMBL" id="EAX89927.1"/>
    </source>
</evidence>
<dbReference type="Proteomes" id="UP000001542">
    <property type="component" value="Unassembled WGS sequence"/>
</dbReference>
<dbReference type="RefSeq" id="XP_001302857.1">
    <property type="nucleotide sequence ID" value="XM_001302856.1"/>
</dbReference>
<reference evidence="2" key="2">
    <citation type="journal article" date="2007" name="Science">
        <title>Draft genome sequence of the sexually transmitted pathogen Trichomonas vaginalis.</title>
        <authorList>
            <person name="Carlton J.M."/>
            <person name="Hirt R.P."/>
            <person name="Silva J.C."/>
            <person name="Delcher A.L."/>
            <person name="Schatz M."/>
            <person name="Zhao Q."/>
            <person name="Wortman J.R."/>
            <person name="Bidwell S.L."/>
            <person name="Alsmark U.C.M."/>
            <person name="Besteiro S."/>
            <person name="Sicheritz-Ponten T."/>
            <person name="Noel C.J."/>
            <person name="Dacks J.B."/>
            <person name="Foster P.G."/>
            <person name="Simillion C."/>
            <person name="Van de Peer Y."/>
            <person name="Miranda-Saavedra D."/>
            <person name="Barton G.J."/>
            <person name="Westrop G.D."/>
            <person name="Mueller S."/>
            <person name="Dessi D."/>
            <person name="Fiori P.L."/>
            <person name="Ren Q."/>
            <person name="Paulsen I."/>
            <person name="Zhang H."/>
            <person name="Bastida-Corcuera F.D."/>
            <person name="Simoes-Barbosa A."/>
            <person name="Brown M.T."/>
            <person name="Hayes R.D."/>
            <person name="Mukherjee M."/>
            <person name="Okumura C.Y."/>
            <person name="Schneider R."/>
            <person name="Smith A.J."/>
            <person name="Vanacova S."/>
            <person name="Villalvazo M."/>
            <person name="Haas B.J."/>
            <person name="Pertea M."/>
            <person name="Feldblyum T.V."/>
            <person name="Utterback T.R."/>
            <person name="Shu C.L."/>
            <person name="Osoegawa K."/>
            <person name="de Jong P.J."/>
            <person name="Hrdy I."/>
            <person name="Horvathova L."/>
            <person name="Zubacova Z."/>
            <person name="Dolezal P."/>
            <person name="Malik S.B."/>
            <person name="Logsdon J.M. Jr."/>
            <person name="Henze K."/>
            <person name="Gupta A."/>
            <person name="Wang C.C."/>
            <person name="Dunne R.L."/>
            <person name="Upcroft J.A."/>
            <person name="Upcroft P."/>
            <person name="White O."/>
            <person name="Salzberg S.L."/>
            <person name="Tang P."/>
            <person name="Chiu C.-H."/>
            <person name="Lee Y.-S."/>
            <person name="Embley T.M."/>
            <person name="Coombs G.H."/>
            <person name="Mottram J.C."/>
            <person name="Tachezy J."/>
            <person name="Fraser-Liggett C.M."/>
            <person name="Johnson P.J."/>
        </authorList>
    </citation>
    <scope>NUCLEOTIDE SEQUENCE [LARGE SCALE GENOMIC DNA]</scope>
    <source>
        <strain evidence="2">G3</strain>
    </source>
</reference>
<dbReference type="InParanoid" id="A2FYU4"/>
<gene>
    <name evidence="2" type="ORF">TVAG_072730</name>
</gene>
<dbReference type="OrthoDB" id="19657at2759"/>
<protein>
    <submittedName>
        <fullName evidence="2">Clan SC, family S33, methylesterase-like serine peptidase</fullName>
    </submittedName>
</protein>
<accession>A2FYU4</accession>
<keyword evidence="3" id="KW-1185">Reference proteome</keyword>
<dbReference type="KEGG" id="tva:4747604"/>